<dbReference type="NCBIfam" id="NF008774">
    <property type="entry name" value="PRK11815.1"/>
    <property type="match status" value="1"/>
</dbReference>
<dbReference type="Gene3D" id="1.20.120.1460">
    <property type="match status" value="1"/>
</dbReference>
<keyword evidence="8 9" id="KW-0560">Oxidoreductase</keyword>
<dbReference type="InterPro" id="IPR013785">
    <property type="entry name" value="Aldolase_TIM"/>
</dbReference>
<comment type="cofactor">
    <cofactor evidence="1 9 10 12">
        <name>FMN</name>
        <dbReference type="ChEBI" id="CHEBI:58210"/>
    </cofactor>
</comment>
<comment type="catalytic activity">
    <reaction evidence="9">
        <text>5,6-dihydrouridine(20a) in tRNA + NADP(+) = uridine(20a) in tRNA + NADPH + H(+)</text>
        <dbReference type="Rhea" id="RHEA:53344"/>
        <dbReference type="Rhea" id="RHEA-COMP:13535"/>
        <dbReference type="Rhea" id="RHEA-COMP:13536"/>
        <dbReference type="ChEBI" id="CHEBI:15378"/>
        <dbReference type="ChEBI" id="CHEBI:57783"/>
        <dbReference type="ChEBI" id="CHEBI:58349"/>
        <dbReference type="ChEBI" id="CHEBI:65315"/>
        <dbReference type="ChEBI" id="CHEBI:74443"/>
    </reaction>
</comment>
<feature type="site" description="Interacts with tRNA; defines subfamily-specific binding signature" evidence="9">
    <location>
        <position position="308"/>
    </location>
</feature>
<sequence>MAVRPDETHAQPLDRRLAVAPMMQCTDRHCRAFHRLLTRRTLLYTEMVTANAVLHGERDKLLGFSPAEHPVALQLGGADPDALAQSAAIAEARGYDEVNLNVGCPSDRVQNATFGACLMARPELVADCVAAMRAAVSRIPVTVKTRIGIDDSDDDAFLRHFVDTVAERGGCSVFIIHARKAWLQGLSPKENREKPPLNHARVHRLKRERPELEILTNGGIQDLDGVEEQLNHVDGVMLGRAAYDHPWLLADADRRIYGETNPVADREAAIDGLIAHARELHAAGTPVRAVTRHALGLCSGLPGARHWRRHLSEAARRDDAPPEVIAEAFARVRTGVRMAA</sequence>
<dbReference type="SUPFAM" id="SSF51395">
    <property type="entry name" value="FMN-linked oxidoreductases"/>
    <property type="match status" value="1"/>
</dbReference>
<feature type="binding site" evidence="9 12">
    <location>
        <position position="177"/>
    </location>
    <ligand>
        <name>FMN</name>
        <dbReference type="ChEBI" id="CHEBI:58210"/>
    </ligand>
</feature>
<dbReference type="GO" id="GO:0010181">
    <property type="term" value="F:FMN binding"/>
    <property type="evidence" value="ECO:0007669"/>
    <property type="project" value="UniProtKB-UniRule"/>
</dbReference>
<comment type="similarity">
    <text evidence="10">Belongs to the dus family.</text>
</comment>
<dbReference type="Proteomes" id="UP000199415">
    <property type="component" value="Unassembled WGS sequence"/>
</dbReference>
<dbReference type="GO" id="GO:0000049">
    <property type="term" value="F:tRNA binding"/>
    <property type="evidence" value="ECO:0007669"/>
    <property type="project" value="UniProtKB-UniRule"/>
</dbReference>
<keyword evidence="4 9" id="KW-0288">FMN</keyword>
<dbReference type="OrthoDB" id="9783413at2"/>
<feature type="binding site" evidence="9 12">
    <location>
        <position position="144"/>
    </location>
    <ligand>
        <name>FMN</name>
        <dbReference type="ChEBI" id="CHEBI:58210"/>
    </ligand>
</feature>
<reference evidence="14 15" key="1">
    <citation type="submission" date="2016-10" db="EMBL/GenBank/DDBJ databases">
        <authorList>
            <person name="de Groot N.N."/>
        </authorList>
    </citation>
    <scope>NUCLEOTIDE SEQUENCE [LARGE SCALE GENOMIC DNA]</scope>
    <source>
        <strain evidence="14 15">DSM 25584</strain>
    </source>
</reference>
<evidence type="ECO:0000256" key="11">
    <source>
        <dbReference type="PIRSR" id="PIRSR006621-1"/>
    </source>
</evidence>
<evidence type="ECO:0000256" key="2">
    <source>
        <dbReference type="ARBA" id="ARBA00022555"/>
    </source>
</evidence>
<feature type="domain" description="DUS-like FMN-binding" evidence="13">
    <location>
        <begin position="19"/>
        <end position="322"/>
    </location>
</feature>
<accession>A0A1G7PQY6</accession>
<dbReference type="GO" id="GO:0050660">
    <property type="term" value="F:flavin adenine dinucleotide binding"/>
    <property type="evidence" value="ECO:0007669"/>
    <property type="project" value="InterPro"/>
</dbReference>
<dbReference type="AlphaFoldDB" id="A0A1G7PQY6"/>
<feature type="binding site" evidence="9 12">
    <location>
        <position position="74"/>
    </location>
    <ligand>
        <name>FMN</name>
        <dbReference type="ChEBI" id="CHEBI:58210"/>
    </ligand>
</feature>
<keyword evidence="3 9" id="KW-0285">Flavoprotein</keyword>
<dbReference type="EMBL" id="FNCE01000003">
    <property type="protein sequence ID" value="SDF88653.1"/>
    <property type="molecule type" value="Genomic_DNA"/>
</dbReference>
<evidence type="ECO:0000256" key="7">
    <source>
        <dbReference type="ARBA" id="ARBA00022884"/>
    </source>
</evidence>
<dbReference type="PIRSF" id="PIRSF006621">
    <property type="entry name" value="Dus"/>
    <property type="match status" value="1"/>
</dbReference>
<dbReference type="NCBIfam" id="TIGR00742">
    <property type="entry name" value="yjbN"/>
    <property type="match status" value="1"/>
</dbReference>
<dbReference type="InterPro" id="IPR001269">
    <property type="entry name" value="DUS_fam"/>
</dbReference>
<feature type="binding site" evidence="9 12">
    <location>
        <begin position="21"/>
        <end position="23"/>
    </location>
    <ligand>
        <name>FMN</name>
        <dbReference type="ChEBI" id="CHEBI:58210"/>
    </ligand>
</feature>
<gene>
    <name evidence="9" type="primary">dusA</name>
    <name evidence="14" type="ORF">SAMN05216241_10332</name>
</gene>
<comment type="function">
    <text evidence="9">Catalyzes the synthesis of 5,6-dihydrouridine (D), a modified base found in the D-loop of most tRNAs, via the reduction of the C5-C6 double bond in target uridines. Specifically modifies U20 and U20a in tRNAs.</text>
</comment>
<feature type="site" description="Interacts with tRNA" evidence="9">
    <location>
        <position position="101"/>
    </location>
</feature>
<feature type="site" description="Interacts with tRNA; defines subfamily-specific binding signature" evidence="9">
    <location>
        <position position="305"/>
    </location>
</feature>
<organism evidence="14 15">
    <name type="scientific">Limimonas halophila</name>
    <dbReference type="NCBI Taxonomy" id="1082479"/>
    <lineage>
        <taxon>Bacteria</taxon>
        <taxon>Pseudomonadati</taxon>
        <taxon>Pseudomonadota</taxon>
        <taxon>Alphaproteobacteria</taxon>
        <taxon>Rhodospirillales</taxon>
        <taxon>Rhodovibrionaceae</taxon>
        <taxon>Limimonas</taxon>
    </lineage>
</organism>
<evidence type="ECO:0000256" key="4">
    <source>
        <dbReference type="ARBA" id="ARBA00022643"/>
    </source>
</evidence>
<comment type="catalytic activity">
    <reaction evidence="9">
        <text>5,6-dihydrouridine(20) in tRNA + NADP(+) = uridine(20) in tRNA + NADPH + H(+)</text>
        <dbReference type="Rhea" id="RHEA:53336"/>
        <dbReference type="Rhea" id="RHEA-COMP:13533"/>
        <dbReference type="Rhea" id="RHEA-COMP:13534"/>
        <dbReference type="ChEBI" id="CHEBI:15378"/>
        <dbReference type="ChEBI" id="CHEBI:57783"/>
        <dbReference type="ChEBI" id="CHEBI:58349"/>
        <dbReference type="ChEBI" id="CHEBI:65315"/>
        <dbReference type="ChEBI" id="CHEBI:74443"/>
        <dbReference type="EC" id="1.3.1.91"/>
    </reaction>
</comment>
<dbReference type="PANTHER" id="PTHR42907:SF1">
    <property type="entry name" value="FMN-LINKED OXIDOREDUCTASES SUPERFAMILY PROTEIN"/>
    <property type="match status" value="1"/>
</dbReference>
<comment type="similarity">
    <text evidence="9">Belongs to the Dus family. DusA subfamily.</text>
</comment>
<dbReference type="PANTHER" id="PTHR42907">
    <property type="entry name" value="FMN-LINKED OXIDOREDUCTASES SUPERFAMILY PROTEIN"/>
    <property type="match status" value="1"/>
</dbReference>
<evidence type="ECO:0000256" key="6">
    <source>
        <dbReference type="ARBA" id="ARBA00022857"/>
    </source>
</evidence>
<evidence type="ECO:0000256" key="5">
    <source>
        <dbReference type="ARBA" id="ARBA00022694"/>
    </source>
</evidence>
<keyword evidence="7 9" id="KW-0694">RNA-binding</keyword>
<keyword evidence="6 9" id="KW-0521">NADP</keyword>
<dbReference type="STRING" id="1082479.SAMN05216241_10332"/>
<evidence type="ECO:0000256" key="12">
    <source>
        <dbReference type="PIRSR" id="PIRSR006621-2"/>
    </source>
</evidence>
<comment type="catalytic activity">
    <reaction evidence="9">
        <text>5,6-dihydrouridine(20) in tRNA + NAD(+) = uridine(20) in tRNA + NADH + H(+)</text>
        <dbReference type="Rhea" id="RHEA:53340"/>
        <dbReference type="Rhea" id="RHEA-COMP:13533"/>
        <dbReference type="Rhea" id="RHEA-COMP:13534"/>
        <dbReference type="ChEBI" id="CHEBI:15378"/>
        <dbReference type="ChEBI" id="CHEBI:57540"/>
        <dbReference type="ChEBI" id="CHEBI:57945"/>
        <dbReference type="ChEBI" id="CHEBI:65315"/>
        <dbReference type="ChEBI" id="CHEBI:74443"/>
        <dbReference type="EC" id="1.3.1.91"/>
    </reaction>
</comment>
<evidence type="ECO:0000313" key="14">
    <source>
        <dbReference type="EMBL" id="SDF88653.1"/>
    </source>
</evidence>
<keyword evidence="15" id="KW-1185">Reference proteome</keyword>
<dbReference type="InterPro" id="IPR004653">
    <property type="entry name" value="DusA"/>
</dbReference>
<proteinExistence type="inferred from homology"/>
<dbReference type="HAMAP" id="MF_02041">
    <property type="entry name" value="DusA_subfam"/>
    <property type="match status" value="1"/>
</dbReference>
<evidence type="ECO:0000256" key="3">
    <source>
        <dbReference type="ARBA" id="ARBA00022630"/>
    </source>
</evidence>
<dbReference type="RefSeq" id="WP_090019176.1">
    <property type="nucleotide sequence ID" value="NZ_FNCE01000003.1"/>
</dbReference>
<feature type="binding site" evidence="9 12">
    <location>
        <begin position="239"/>
        <end position="240"/>
    </location>
    <ligand>
        <name>FMN</name>
        <dbReference type="ChEBI" id="CHEBI:58210"/>
    </ligand>
</feature>
<evidence type="ECO:0000256" key="8">
    <source>
        <dbReference type="ARBA" id="ARBA00023002"/>
    </source>
</evidence>
<keyword evidence="12" id="KW-0547">Nucleotide-binding</keyword>
<keyword evidence="5 9" id="KW-0819">tRNA processing</keyword>
<evidence type="ECO:0000259" key="13">
    <source>
        <dbReference type="Pfam" id="PF01207"/>
    </source>
</evidence>
<comment type="catalytic activity">
    <reaction evidence="9">
        <text>5,6-dihydrouridine(20a) in tRNA + NAD(+) = uridine(20a) in tRNA + NADH + H(+)</text>
        <dbReference type="Rhea" id="RHEA:53348"/>
        <dbReference type="Rhea" id="RHEA-COMP:13535"/>
        <dbReference type="Rhea" id="RHEA-COMP:13536"/>
        <dbReference type="ChEBI" id="CHEBI:15378"/>
        <dbReference type="ChEBI" id="CHEBI:57540"/>
        <dbReference type="ChEBI" id="CHEBI:57945"/>
        <dbReference type="ChEBI" id="CHEBI:65315"/>
        <dbReference type="ChEBI" id="CHEBI:74443"/>
    </reaction>
</comment>
<feature type="binding site" evidence="9 12">
    <location>
        <begin position="217"/>
        <end position="219"/>
    </location>
    <ligand>
        <name>FMN</name>
        <dbReference type="ChEBI" id="CHEBI:58210"/>
    </ligand>
</feature>
<evidence type="ECO:0000256" key="1">
    <source>
        <dbReference type="ARBA" id="ARBA00001917"/>
    </source>
</evidence>
<feature type="active site" description="Proton donor" evidence="9 11">
    <location>
        <position position="104"/>
    </location>
</feature>
<dbReference type="CDD" id="cd02801">
    <property type="entry name" value="DUS_like_FMN"/>
    <property type="match status" value="1"/>
</dbReference>
<dbReference type="InterPro" id="IPR035587">
    <property type="entry name" value="DUS-like_FMN-bd"/>
</dbReference>
<keyword evidence="2 9" id="KW-0820">tRNA-binding</keyword>
<feature type="site" description="Interacts with tRNA; defines subfamily-specific binding signature" evidence="9">
    <location>
        <position position="189"/>
    </location>
</feature>
<dbReference type="Pfam" id="PF01207">
    <property type="entry name" value="Dus"/>
    <property type="match status" value="1"/>
</dbReference>
<dbReference type="PROSITE" id="PS01136">
    <property type="entry name" value="UPF0034"/>
    <property type="match status" value="1"/>
</dbReference>
<dbReference type="GO" id="GO:0102264">
    <property type="term" value="F:tRNA-dihydrouridine20 synthase activity"/>
    <property type="evidence" value="ECO:0007669"/>
    <property type="project" value="UniProtKB-EC"/>
</dbReference>
<evidence type="ECO:0000313" key="15">
    <source>
        <dbReference type="Proteomes" id="UP000199415"/>
    </source>
</evidence>
<evidence type="ECO:0000256" key="9">
    <source>
        <dbReference type="HAMAP-Rule" id="MF_02041"/>
    </source>
</evidence>
<dbReference type="InterPro" id="IPR018517">
    <property type="entry name" value="tRNA_hU_synthase_CS"/>
</dbReference>
<name>A0A1G7PQY6_9PROT</name>
<dbReference type="EC" id="1.3.1.91" evidence="9"/>
<feature type="site" description="Interacts with tRNA" evidence="9">
    <location>
        <position position="192"/>
    </location>
</feature>
<evidence type="ECO:0000256" key="10">
    <source>
        <dbReference type="PIRNR" id="PIRNR006621"/>
    </source>
</evidence>
<protein>
    <recommendedName>
        <fullName evidence="9">tRNA-dihydrouridine(20/20a) synthase</fullName>
        <ecNumber evidence="9">1.3.1.91</ecNumber>
    </recommendedName>
    <alternativeName>
        <fullName evidence="9">U20-specific dihydrouridine synthase</fullName>
        <shortName evidence="9">U20-specific Dus</shortName>
    </alternativeName>
    <alternativeName>
        <fullName evidence="9">tRNA-dihydrouridine synthase A</fullName>
    </alternativeName>
</protein>
<dbReference type="Gene3D" id="3.20.20.70">
    <property type="entry name" value="Aldolase class I"/>
    <property type="match status" value="1"/>
</dbReference>
<dbReference type="GO" id="GO:0102266">
    <property type="term" value="F:tRNA-dihydrouridine20a synthase activity"/>
    <property type="evidence" value="ECO:0007669"/>
    <property type="project" value="RHEA"/>
</dbReference>